<dbReference type="Proteomes" id="UP000886476">
    <property type="component" value="Unassembled WGS sequence"/>
</dbReference>
<organism evidence="1 2">
    <name type="scientific">Bradyrhizobium aeschynomenes</name>
    <dbReference type="NCBI Taxonomy" id="2734909"/>
    <lineage>
        <taxon>Bacteria</taxon>
        <taxon>Pseudomonadati</taxon>
        <taxon>Pseudomonadota</taxon>
        <taxon>Alphaproteobacteria</taxon>
        <taxon>Hyphomicrobiales</taxon>
        <taxon>Nitrobacteraceae</taxon>
        <taxon>Bradyrhizobium</taxon>
    </lineage>
</organism>
<evidence type="ECO:0000313" key="1">
    <source>
        <dbReference type="EMBL" id="NPU64751.1"/>
    </source>
</evidence>
<dbReference type="EMBL" id="JABFDN010000002">
    <property type="protein sequence ID" value="NPU64751.1"/>
    <property type="molecule type" value="Genomic_DNA"/>
</dbReference>
<name>A0ABX2C927_9BRAD</name>
<gene>
    <name evidence="1" type="ORF">HL667_07090</name>
</gene>
<comment type="caution">
    <text evidence="1">The sequence shown here is derived from an EMBL/GenBank/DDBJ whole genome shotgun (WGS) entry which is preliminary data.</text>
</comment>
<keyword evidence="2" id="KW-1185">Reference proteome</keyword>
<evidence type="ECO:0000313" key="2">
    <source>
        <dbReference type="Proteomes" id="UP000886476"/>
    </source>
</evidence>
<accession>A0ABX2C927</accession>
<reference evidence="1" key="1">
    <citation type="submission" date="2020-05" db="EMBL/GenBank/DDBJ databases">
        <title>Nod-independent and nitrogen-fixing Bradyrhizobium aeschynomene sp. nov. isolated from nodules of Aeschynomene indica.</title>
        <authorList>
            <person name="Zhang Z."/>
        </authorList>
    </citation>
    <scope>NUCLEOTIDE SEQUENCE</scope>
    <source>
        <strain evidence="1">83012</strain>
    </source>
</reference>
<protein>
    <submittedName>
        <fullName evidence="1">Uncharacterized protein</fullName>
    </submittedName>
</protein>
<proteinExistence type="predicted"/>
<dbReference type="RefSeq" id="WP_172109872.1">
    <property type="nucleotide sequence ID" value="NZ_JABFDN010000002.1"/>
</dbReference>
<sequence length="48" mass="5514">MNALSSGKIEEFREPAGRSVLASASLPIPRKPYDEKVKFRQRISIFRH</sequence>